<comment type="caution">
    <text evidence="1">The sequence shown here is derived from an EMBL/GenBank/DDBJ whole genome shotgun (WGS) entry which is preliminary data.</text>
</comment>
<gene>
    <name evidence="1" type="ORF">OWV82_009709</name>
</gene>
<evidence type="ECO:0000313" key="1">
    <source>
        <dbReference type="EMBL" id="KAJ4717965.1"/>
    </source>
</evidence>
<name>A0ACC1Y396_MELAZ</name>
<organism evidence="1 2">
    <name type="scientific">Melia azedarach</name>
    <name type="common">Chinaberry tree</name>
    <dbReference type="NCBI Taxonomy" id="155640"/>
    <lineage>
        <taxon>Eukaryota</taxon>
        <taxon>Viridiplantae</taxon>
        <taxon>Streptophyta</taxon>
        <taxon>Embryophyta</taxon>
        <taxon>Tracheophyta</taxon>
        <taxon>Spermatophyta</taxon>
        <taxon>Magnoliopsida</taxon>
        <taxon>eudicotyledons</taxon>
        <taxon>Gunneridae</taxon>
        <taxon>Pentapetalae</taxon>
        <taxon>rosids</taxon>
        <taxon>malvids</taxon>
        <taxon>Sapindales</taxon>
        <taxon>Meliaceae</taxon>
        <taxon>Melia</taxon>
    </lineage>
</organism>
<proteinExistence type="predicted"/>
<dbReference type="EMBL" id="CM051398">
    <property type="protein sequence ID" value="KAJ4717965.1"/>
    <property type="molecule type" value="Genomic_DNA"/>
</dbReference>
<accession>A0ACC1Y396</accession>
<keyword evidence="2" id="KW-1185">Reference proteome</keyword>
<reference evidence="1 2" key="1">
    <citation type="journal article" date="2023" name="Science">
        <title>Complex scaffold remodeling in plant triterpene biosynthesis.</title>
        <authorList>
            <person name="De La Pena R."/>
            <person name="Hodgson H."/>
            <person name="Liu J.C."/>
            <person name="Stephenson M.J."/>
            <person name="Martin A.C."/>
            <person name="Owen C."/>
            <person name="Harkess A."/>
            <person name="Leebens-Mack J."/>
            <person name="Jimenez L.E."/>
            <person name="Osbourn A."/>
            <person name="Sattely E.S."/>
        </authorList>
    </citation>
    <scope>NUCLEOTIDE SEQUENCE [LARGE SCALE GENOMIC DNA]</scope>
    <source>
        <strain evidence="2">cv. JPN11</strain>
        <tissue evidence="1">Leaf</tissue>
    </source>
</reference>
<sequence>MYICLANTGSGTPFISALELRALKNSSYSTQSGSLLLFFRLDIGSITNETIRYGDDFDDRIWSPYNRYDWTRISTSLHIDSIYTFKSPINVAKTAVIPANGGNSLQFRWEPRDPSFQYYAYFYFAEIEHLQTNQTRELCIYLNGRKWYGPLVLSYLYETPILSNSPMPYEENFEFSINKTENSTLPPILNALEIHRVIEFQQLLTNQQDVDAIMNIKSKYGVKRNWQGDPCAPKDYLWQGLNCSYNDYDPPKITSLNLSSSGLAGEICPYISGLTSIESLDLSNNSLTGTVPEFLSQLSFLTFLNLTGNKLEGSIPTVLMERKKTGLLSLSVDRNPDLCREASCREKKKLTIPVAVVPVVAVVILFCVLLTTMAVLCNLKTRRKVGKTDSSLELKSRRFSYSDVMRITNNFERVIGEGGFGTVYHGCLDDTQVAVKMLSPSSVQGYKQFKAEVELLMRVHHKNLTSLVGYCDEHTNMGLIYEYMASGNLQDHLFEDDADLLSLEGRLRIATEAAQGLDYLHRGCKPPIVHRDVKSTNILLNENFQAKLADFGLSRVFPVEGRTHVSTIIAGTPGYLDPEYYISNRLTEKSDVYSFGVVLLEIITSKPAIEKSAEKTHISEWVSFKLAKADIRNIVDRRLQGDFDINSVWKAVEIAMACVSPTSAKRPTMN</sequence>
<dbReference type="Proteomes" id="UP001164539">
    <property type="component" value="Chromosome 5"/>
</dbReference>
<evidence type="ECO:0000313" key="2">
    <source>
        <dbReference type="Proteomes" id="UP001164539"/>
    </source>
</evidence>
<keyword evidence="1" id="KW-0418">Kinase</keyword>
<keyword evidence="1" id="KW-0808">Transferase</keyword>
<protein>
    <submittedName>
        <fullName evidence="1">Protein kinase family protein</fullName>
    </submittedName>
</protein>